<dbReference type="OrthoDB" id="7771889at2"/>
<protein>
    <submittedName>
        <fullName evidence="1">Uncharacterized protein</fullName>
    </submittedName>
</protein>
<gene>
    <name evidence="1" type="ordered locus">OCA5_c28010</name>
</gene>
<dbReference type="RefSeq" id="WP_012562330.1">
    <property type="nucleotide sequence ID" value="NC_011386.1"/>
</dbReference>
<dbReference type="AlphaFoldDB" id="B6JC84"/>
<name>B6JC84_AFIC5</name>
<dbReference type="PATRIC" id="fig|504832.7.peg.2956"/>
<dbReference type="eggNOG" id="ENOG50330Z3">
    <property type="taxonomic scope" value="Bacteria"/>
</dbReference>
<reference evidence="1 2" key="1">
    <citation type="journal article" date="2011" name="J. Bacteriol.">
        <title>Complete genome sequences of the chemolithoautotrophic Oligotropha carboxidovorans strains OM4 and OM5.</title>
        <authorList>
            <person name="Volland S."/>
            <person name="Rachinger M."/>
            <person name="Strittmatter A."/>
            <person name="Daniel R."/>
            <person name="Gottschalk G."/>
            <person name="Meyer O."/>
        </authorList>
    </citation>
    <scope>NUCLEOTIDE SEQUENCE [LARGE SCALE GENOMIC DNA]</scope>
    <source>
        <strain evidence="2">ATCC 49405 / DSM 1227 / KCTC 32145 / OM5</strain>
    </source>
</reference>
<dbReference type="Proteomes" id="UP000007730">
    <property type="component" value="Chromosome"/>
</dbReference>
<evidence type="ECO:0000313" key="1">
    <source>
        <dbReference type="EMBL" id="AEI07494.1"/>
    </source>
</evidence>
<accession>B6JC84</accession>
<sequence>MSKSAKPGRKKLDDFLFDDWIVKEYRRTNGGFTALILLISTANLAVVPLRSTYTHMVGDELDWHQFTLLMRGAGVPWDGVLIVPVTDEDGGPIEDQRAVEELRALEDRVNEDRMAVNEGHFFDNWGRRMKVEPATVN</sequence>
<organism evidence="1 2">
    <name type="scientific">Afipia carboxidovorans (strain ATCC 49405 / DSM 1227 / KCTC 32145 / OM5)</name>
    <name type="common">Oligotropha carboxidovorans</name>
    <dbReference type="NCBI Taxonomy" id="504832"/>
    <lineage>
        <taxon>Bacteria</taxon>
        <taxon>Pseudomonadati</taxon>
        <taxon>Pseudomonadota</taxon>
        <taxon>Alphaproteobacteria</taxon>
        <taxon>Hyphomicrobiales</taxon>
        <taxon>Nitrobacteraceae</taxon>
        <taxon>Afipia</taxon>
    </lineage>
</organism>
<evidence type="ECO:0000313" key="2">
    <source>
        <dbReference type="Proteomes" id="UP000007730"/>
    </source>
</evidence>
<dbReference type="EMBL" id="CP002826">
    <property type="protein sequence ID" value="AEI07494.1"/>
    <property type="molecule type" value="Genomic_DNA"/>
</dbReference>
<proteinExistence type="predicted"/>
<dbReference type="STRING" id="504832.OCA5_c28010"/>
<dbReference type="HOGENOM" id="CLU_164058_0_0_5"/>
<dbReference type="KEGG" id="ocg:OCA5_c28010"/>
<keyword evidence="2" id="KW-1185">Reference proteome</keyword>
<dbReference type="KEGG" id="oca:OCAR_5167"/>